<evidence type="ECO:0000313" key="2">
    <source>
        <dbReference type="EMBL" id="CAG5104786.1"/>
    </source>
</evidence>
<name>A0ABN7SUK2_OIKDI</name>
<sequence length="139" mass="15837">MFPIFKIDQSKKVDVDEIRGNITDDNLSVELITPRWKNRQGQISTIKKSPLFLSDLTKTENDEIKPQKPSLGHEEKKDSAKNGHEADGILNKKDKVKVDDSELLFFGNTSIRKKKRSLTNFKEGVRSTATEKKSKCCLM</sequence>
<gene>
    <name evidence="2" type="ORF">OKIOD_LOCUS10305</name>
</gene>
<feature type="region of interest" description="Disordered" evidence="1">
    <location>
        <begin position="57"/>
        <end position="92"/>
    </location>
</feature>
<evidence type="ECO:0000313" key="3">
    <source>
        <dbReference type="Proteomes" id="UP001158576"/>
    </source>
</evidence>
<reference evidence="2 3" key="1">
    <citation type="submission" date="2021-04" db="EMBL/GenBank/DDBJ databases">
        <authorList>
            <person name="Bliznina A."/>
        </authorList>
    </citation>
    <scope>NUCLEOTIDE SEQUENCE [LARGE SCALE GENOMIC DNA]</scope>
</reference>
<organism evidence="2 3">
    <name type="scientific">Oikopleura dioica</name>
    <name type="common">Tunicate</name>
    <dbReference type="NCBI Taxonomy" id="34765"/>
    <lineage>
        <taxon>Eukaryota</taxon>
        <taxon>Metazoa</taxon>
        <taxon>Chordata</taxon>
        <taxon>Tunicata</taxon>
        <taxon>Appendicularia</taxon>
        <taxon>Copelata</taxon>
        <taxon>Oikopleuridae</taxon>
        <taxon>Oikopleura</taxon>
    </lineage>
</organism>
<evidence type="ECO:0000256" key="1">
    <source>
        <dbReference type="SAM" id="MobiDB-lite"/>
    </source>
</evidence>
<proteinExistence type="predicted"/>
<accession>A0ABN7SUK2</accession>
<keyword evidence="3" id="KW-1185">Reference proteome</keyword>
<dbReference type="Proteomes" id="UP001158576">
    <property type="component" value="Chromosome 1"/>
</dbReference>
<dbReference type="EMBL" id="OU015566">
    <property type="protein sequence ID" value="CAG5104786.1"/>
    <property type="molecule type" value="Genomic_DNA"/>
</dbReference>
<protein>
    <submittedName>
        <fullName evidence="2">Oidioi.mRNA.OKI2018_I69.chr1.g1540.t1.cds</fullName>
    </submittedName>
</protein>